<dbReference type="RefSeq" id="WP_255916603.1">
    <property type="nucleotide sequence ID" value="NZ_JANFQO010000030.1"/>
</dbReference>
<keyword evidence="2" id="KW-1185">Reference proteome</keyword>
<accession>A0ABT1QYP9</accession>
<protein>
    <submittedName>
        <fullName evidence="1">Uncharacterized protein</fullName>
    </submittedName>
</protein>
<gene>
    <name evidence="1" type="ORF">NM961_22095</name>
</gene>
<organism evidence="1 2">
    <name type="scientific">Tahibacter harae</name>
    <dbReference type="NCBI Taxonomy" id="2963937"/>
    <lineage>
        <taxon>Bacteria</taxon>
        <taxon>Pseudomonadati</taxon>
        <taxon>Pseudomonadota</taxon>
        <taxon>Gammaproteobacteria</taxon>
        <taxon>Lysobacterales</taxon>
        <taxon>Rhodanobacteraceae</taxon>
        <taxon>Tahibacter</taxon>
    </lineage>
</organism>
<evidence type="ECO:0000313" key="1">
    <source>
        <dbReference type="EMBL" id="MCQ4167416.1"/>
    </source>
</evidence>
<name>A0ABT1QYP9_9GAMM</name>
<proteinExistence type="predicted"/>
<dbReference type="EMBL" id="JANFQO010000030">
    <property type="protein sequence ID" value="MCQ4167416.1"/>
    <property type="molecule type" value="Genomic_DNA"/>
</dbReference>
<comment type="caution">
    <text evidence="1">The sequence shown here is derived from an EMBL/GenBank/DDBJ whole genome shotgun (WGS) entry which is preliminary data.</text>
</comment>
<reference evidence="1" key="1">
    <citation type="submission" date="2022-07" db="EMBL/GenBank/DDBJ databases">
        <title>Tahibacter sp., a new gammaproteobacterium isolated from the silt sample collected at pig farm.</title>
        <authorList>
            <person name="Chen H."/>
        </authorList>
    </citation>
    <scope>NUCLEOTIDE SEQUENCE</scope>
    <source>
        <strain evidence="1">P2K</strain>
    </source>
</reference>
<sequence length="186" mass="20349">MSRLRALGWTVLALALLLAMRESTPNYDALVGPLVQRGRSGENLAGRRFEARVDAVHAARLIRYERRPDSVEQRDSSGVWLVVEASARATQVPVTLGNAQLLTRDGRRYAQSGRLPLSPPLLAARELQPGIESRGVLLFELPADALAGAVLALSENRLSRLDSELHIDLGLAVAPAPREFYDLVRP</sequence>
<evidence type="ECO:0000313" key="2">
    <source>
        <dbReference type="Proteomes" id="UP001165498"/>
    </source>
</evidence>
<dbReference type="Proteomes" id="UP001165498">
    <property type="component" value="Unassembled WGS sequence"/>
</dbReference>